<dbReference type="InterPro" id="IPR027417">
    <property type="entry name" value="P-loop_NTPase"/>
</dbReference>
<dbReference type="RefSeq" id="WP_076583622.1">
    <property type="nucleotide sequence ID" value="NZ_CP019328.1"/>
</dbReference>
<dbReference type="GeneID" id="30957653"/>
<geneLocation type="plasmid" evidence="2">
    <name>unnamed1</name>
</geneLocation>
<evidence type="ECO:0000313" key="4">
    <source>
        <dbReference type="Proteomes" id="UP000185687"/>
    </source>
</evidence>
<keyword evidence="2" id="KW-0614">Plasmid</keyword>
<gene>
    <name evidence="2" type="ORF">BB347_16880</name>
    <name evidence="3" type="ORF">SAMN05421809_3354</name>
</gene>
<dbReference type="Gene3D" id="3.40.50.300">
    <property type="entry name" value="P-loop containing nucleotide triphosphate hydrolases"/>
    <property type="match status" value="1"/>
</dbReference>
<sequence length="264" mass="29678">MTDPSHRRTDSSPHETDPPHVEFIGPPGAGKSAIHRRLIEDSRYYGELYEDAVERLLVAESGRRYRLAYRLLPSLVTSPLETLFVQTPVQRRMFAAFVAERPAFSDALYRARQAATHDPDQVVSLLQYAAERYQLGVATVRPDETLCLDEGFMMGAVSVLWRSGRNRNQNRFSVDEYLADVPTPKTLVHVTAPTEVCLRRQRERDELVSETHDMGAVEAAQRRHEDACSRVLDAAAERESITTVTVANTAALEDVVDEVEGLLE</sequence>
<accession>A0A1N7FLY3</accession>
<evidence type="ECO:0000313" key="3">
    <source>
        <dbReference type="EMBL" id="SIS01331.1"/>
    </source>
</evidence>
<organism evidence="3 4">
    <name type="scientific">Natronorubrum daqingense</name>
    <dbReference type="NCBI Taxonomy" id="588898"/>
    <lineage>
        <taxon>Archaea</taxon>
        <taxon>Methanobacteriati</taxon>
        <taxon>Methanobacteriota</taxon>
        <taxon>Stenosarchaea group</taxon>
        <taxon>Halobacteria</taxon>
        <taxon>Halobacteriales</taxon>
        <taxon>Natrialbaceae</taxon>
        <taxon>Natronorubrum</taxon>
    </lineage>
</organism>
<evidence type="ECO:0008006" key="6">
    <source>
        <dbReference type="Google" id="ProtNLM"/>
    </source>
</evidence>
<feature type="region of interest" description="Disordered" evidence="1">
    <location>
        <begin position="1"/>
        <end position="29"/>
    </location>
</feature>
<evidence type="ECO:0000313" key="2">
    <source>
        <dbReference type="EMBL" id="APX98383.1"/>
    </source>
</evidence>
<dbReference type="Proteomes" id="UP000185687">
    <property type="component" value="Unassembled WGS sequence"/>
</dbReference>
<evidence type="ECO:0000313" key="5">
    <source>
        <dbReference type="Proteomes" id="UP000187321"/>
    </source>
</evidence>
<dbReference type="EMBL" id="FTNP01000006">
    <property type="protein sequence ID" value="SIS01331.1"/>
    <property type="molecule type" value="Genomic_DNA"/>
</dbReference>
<protein>
    <recommendedName>
        <fullName evidence="6">AAA domain-containing protein</fullName>
    </recommendedName>
</protein>
<name>A0A1N7FLY3_9EURY</name>
<reference evidence="2 5" key="1">
    <citation type="submission" date="2017-01" db="EMBL/GenBank/DDBJ databases">
        <title>Complete genome sequence of Haloterrigena daqingensis type strain (JX313T).</title>
        <authorList>
            <person name="Shuang W."/>
        </authorList>
    </citation>
    <scope>NUCLEOTIDE SEQUENCE [LARGE SCALE GENOMIC DNA]</scope>
    <source>
        <strain evidence="5">JX313</strain>
        <strain evidence="2">JX313T</strain>
        <plasmid evidence="5">Plasmid unnamed1</plasmid>
        <plasmid evidence="2">unnamed1</plasmid>
    </source>
</reference>
<dbReference type="OrthoDB" id="195711at2157"/>
<keyword evidence="4" id="KW-1185">Reference proteome</keyword>
<feature type="compositionally biased region" description="Basic and acidic residues" evidence="1">
    <location>
        <begin position="1"/>
        <end position="20"/>
    </location>
</feature>
<evidence type="ECO:0000256" key="1">
    <source>
        <dbReference type="SAM" id="MobiDB-lite"/>
    </source>
</evidence>
<dbReference type="SUPFAM" id="SSF52540">
    <property type="entry name" value="P-loop containing nucleoside triphosphate hydrolases"/>
    <property type="match status" value="1"/>
</dbReference>
<dbReference type="AlphaFoldDB" id="A0A1N7FLY3"/>
<reference evidence="3 4" key="2">
    <citation type="submission" date="2017-01" db="EMBL/GenBank/DDBJ databases">
        <authorList>
            <person name="Mah S.A."/>
            <person name="Swanson W.J."/>
            <person name="Moy G.W."/>
            <person name="Vacquier V.D."/>
        </authorList>
    </citation>
    <scope>NUCLEOTIDE SEQUENCE [LARGE SCALE GENOMIC DNA]</scope>
    <source>
        <strain evidence="3 4">CGMCC 1.8909</strain>
    </source>
</reference>
<proteinExistence type="predicted"/>
<dbReference type="EMBL" id="CP019328">
    <property type="protein sequence ID" value="APX98383.1"/>
    <property type="molecule type" value="Genomic_DNA"/>
</dbReference>
<dbReference type="KEGG" id="hda:BB347_16880"/>
<dbReference type="Proteomes" id="UP000187321">
    <property type="component" value="Plasmid unnamed1"/>
</dbReference>